<keyword evidence="1" id="KW-0479">Metal-binding</keyword>
<dbReference type="Proteomes" id="UP000623467">
    <property type="component" value="Unassembled WGS sequence"/>
</dbReference>
<dbReference type="Pfam" id="PF01753">
    <property type="entry name" value="zf-MYND"/>
    <property type="match status" value="1"/>
</dbReference>
<dbReference type="InterPro" id="IPR024119">
    <property type="entry name" value="TF_DEAF-1"/>
</dbReference>
<dbReference type="PROSITE" id="PS01360">
    <property type="entry name" value="ZF_MYND_1"/>
    <property type="match status" value="1"/>
</dbReference>
<accession>A0A8H7DJZ7</accession>
<comment type="caution">
    <text evidence="6">The sequence shown here is derived from an EMBL/GenBank/DDBJ whole genome shotgun (WGS) entry which is preliminary data.</text>
</comment>
<protein>
    <submittedName>
        <fullName evidence="6">MYND finger</fullName>
    </submittedName>
</protein>
<dbReference type="SUPFAM" id="SSF144232">
    <property type="entry name" value="HIT/MYND zinc finger-like"/>
    <property type="match status" value="1"/>
</dbReference>
<organism evidence="6 7">
    <name type="scientific">Mycena sanguinolenta</name>
    <dbReference type="NCBI Taxonomy" id="230812"/>
    <lineage>
        <taxon>Eukaryota</taxon>
        <taxon>Fungi</taxon>
        <taxon>Dikarya</taxon>
        <taxon>Basidiomycota</taxon>
        <taxon>Agaricomycotina</taxon>
        <taxon>Agaricomycetes</taxon>
        <taxon>Agaricomycetidae</taxon>
        <taxon>Agaricales</taxon>
        <taxon>Marasmiineae</taxon>
        <taxon>Mycenaceae</taxon>
        <taxon>Mycena</taxon>
    </lineage>
</organism>
<evidence type="ECO:0000259" key="5">
    <source>
        <dbReference type="PROSITE" id="PS50865"/>
    </source>
</evidence>
<dbReference type="InterPro" id="IPR002893">
    <property type="entry name" value="Znf_MYND"/>
</dbReference>
<feature type="domain" description="MYND-type" evidence="5">
    <location>
        <begin position="41"/>
        <end position="81"/>
    </location>
</feature>
<evidence type="ECO:0000313" key="6">
    <source>
        <dbReference type="EMBL" id="KAF7377005.1"/>
    </source>
</evidence>
<dbReference type="EMBL" id="JACAZH010000001">
    <property type="protein sequence ID" value="KAF7377005.1"/>
    <property type="molecule type" value="Genomic_DNA"/>
</dbReference>
<dbReference type="PANTHER" id="PTHR10237">
    <property type="entry name" value="DEFORMED EPIDERMAL AUTOREGULATORY FACTOR 1 HOMOLOG SUPPRESSIN"/>
    <property type="match status" value="1"/>
</dbReference>
<reference evidence="6" key="1">
    <citation type="submission" date="2020-05" db="EMBL/GenBank/DDBJ databases">
        <title>Mycena genomes resolve the evolution of fungal bioluminescence.</title>
        <authorList>
            <person name="Tsai I.J."/>
        </authorList>
    </citation>
    <scope>NUCLEOTIDE SEQUENCE</scope>
    <source>
        <strain evidence="6">160909Yilan</strain>
    </source>
</reference>
<dbReference type="GO" id="GO:0005634">
    <property type="term" value="C:nucleus"/>
    <property type="evidence" value="ECO:0007669"/>
    <property type="project" value="TreeGrafter"/>
</dbReference>
<dbReference type="PANTHER" id="PTHR10237:SF14">
    <property type="entry name" value="MYND-TYPE DOMAIN-CONTAINING PROTEIN"/>
    <property type="match status" value="1"/>
</dbReference>
<dbReference type="AlphaFoldDB" id="A0A8H7DJZ7"/>
<dbReference type="OrthoDB" id="629492at2759"/>
<gene>
    <name evidence="6" type="ORF">MSAN_00118500</name>
</gene>
<keyword evidence="3" id="KW-0862">Zinc</keyword>
<sequence length="270" mass="30935">MDRLEIPPLPGHPDPHSRGLPLFHQIQQSSPCSVSRIQGVCNGCKKSMRRRDLKECQKCRRVNYCGVPCQRADWPEHKRTCNVSPDLNLTFCTGRRLAEHDYFRMHMLLYALSAMGPPKFADEPHDFVLMVVVDMVPVSAAKPEGRKRITVTNMLPVPTSVLPADVYAMLDLSLQNVAQHTVPYAVHALLIVTAEKFPEGEDRLDSRFRISMLFPSDFITSHMDLPEFSLDLFSHSHGVYRRVNLDMDFLFESINDELQLDEDDYYQMQA</sequence>
<keyword evidence="2 4" id="KW-0863">Zinc-finger</keyword>
<dbReference type="GO" id="GO:0000981">
    <property type="term" value="F:DNA-binding transcription factor activity, RNA polymerase II-specific"/>
    <property type="evidence" value="ECO:0007669"/>
    <property type="project" value="TreeGrafter"/>
</dbReference>
<dbReference type="Gene3D" id="6.10.140.2220">
    <property type="match status" value="1"/>
</dbReference>
<evidence type="ECO:0000256" key="1">
    <source>
        <dbReference type="ARBA" id="ARBA00022723"/>
    </source>
</evidence>
<name>A0A8H7DJZ7_9AGAR</name>
<dbReference type="GO" id="GO:0008270">
    <property type="term" value="F:zinc ion binding"/>
    <property type="evidence" value="ECO:0007669"/>
    <property type="project" value="UniProtKB-KW"/>
</dbReference>
<dbReference type="PROSITE" id="PS50865">
    <property type="entry name" value="ZF_MYND_2"/>
    <property type="match status" value="1"/>
</dbReference>
<proteinExistence type="predicted"/>
<evidence type="ECO:0000256" key="2">
    <source>
        <dbReference type="ARBA" id="ARBA00022771"/>
    </source>
</evidence>
<evidence type="ECO:0000256" key="4">
    <source>
        <dbReference type="PROSITE-ProRule" id="PRU00134"/>
    </source>
</evidence>
<evidence type="ECO:0000256" key="3">
    <source>
        <dbReference type="ARBA" id="ARBA00022833"/>
    </source>
</evidence>
<evidence type="ECO:0000313" key="7">
    <source>
        <dbReference type="Proteomes" id="UP000623467"/>
    </source>
</evidence>
<keyword evidence="7" id="KW-1185">Reference proteome</keyword>